<dbReference type="SMART" id="SM00320">
    <property type="entry name" value="WD40"/>
    <property type="match status" value="4"/>
</dbReference>
<gene>
    <name evidence="4" type="ORF">DM01DRAFT_1341087</name>
</gene>
<dbReference type="GO" id="GO:1990758">
    <property type="term" value="P:mitotic sister chromatid biorientation"/>
    <property type="evidence" value="ECO:0007669"/>
    <property type="project" value="EnsemblFungi"/>
</dbReference>
<evidence type="ECO:0000313" key="4">
    <source>
        <dbReference type="EMBL" id="ORX42322.1"/>
    </source>
</evidence>
<feature type="repeat" description="WD" evidence="3">
    <location>
        <begin position="93"/>
        <end position="134"/>
    </location>
</feature>
<dbReference type="InterPro" id="IPR001680">
    <property type="entry name" value="WD40_rpt"/>
</dbReference>
<dbReference type="PROSITE" id="PS00678">
    <property type="entry name" value="WD_REPEATS_1"/>
    <property type="match status" value="1"/>
</dbReference>
<dbReference type="Gene3D" id="2.130.10.10">
    <property type="entry name" value="YVTN repeat-like/Quinoprotein amine dehydrogenase"/>
    <property type="match status" value="1"/>
</dbReference>
<dbReference type="STRING" id="101127.A0A1X2G225"/>
<dbReference type="PROSITE" id="PS50294">
    <property type="entry name" value="WD_REPEATS_REGION"/>
    <property type="match status" value="1"/>
</dbReference>
<dbReference type="PRINTS" id="PR00320">
    <property type="entry name" value="GPROTEINBRPT"/>
</dbReference>
<dbReference type="InterPro" id="IPR019775">
    <property type="entry name" value="WD40_repeat_CS"/>
</dbReference>
<evidence type="ECO:0000256" key="3">
    <source>
        <dbReference type="PROSITE-ProRule" id="PRU00221"/>
    </source>
</evidence>
<feature type="repeat" description="WD" evidence="3">
    <location>
        <begin position="236"/>
        <end position="270"/>
    </location>
</feature>
<dbReference type="GO" id="GO:0000776">
    <property type="term" value="C:kinetochore"/>
    <property type="evidence" value="ECO:0007669"/>
    <property type="project" value="EnsemblFungi"/>
</dbReference>
<organism evidence="4 5">
    <name type="scientific">Hesseltinella vesiculosa</name>
    <dbReference type="NCBI Taxonomy" id="101127"/>
    <lineage>
        <taxon>Eukaryota</taxon>
        <taxon>Fungi</taxon>
        <taxon>Fungi incertae sedis</taxon>
        <taxon>Mucoromycota</taxon>
        <taxon>Mucoromycotina</taxon>
        <taxon>Mucoromycetes</taxon>
        <taxon>Mucorales</taxon>
        <taxon>Cunninghamellaceae</taxon>
        <taxon>Hesseltinella</taxon>
    </lineage>
</organism>
<reference evidence="4 5" key="1">
    <citation type="submission" date="2016-07" db="EMBL/GenBank/DDBJ databases">
        <title>Pervasive Adenine N6-methylation of Active Genes in Fungi.</title>
        <authorList>
            <consortium name="DOE Joint Genome Institute"/>
            <person name="Mondo S.J."/>
            <person name="Dannebaum R.O."/>
            <person name="Kuo R.C."/>
            <person name="Labutti K."/>
            <person name="Haridas S."/>
            <person name="Kuo A."/>
            <person name="Salamov A."/>
            <person name="Ahrendt S.R."/>
            <person name="Lipzen A."/>
            <person name="Sullivan W."/>
            <person name="Andreopoulos W.B."/>
            <person name="Clum A."/>
            <person name="Lindquist E."/>
            <person name="Daum C."/>
            <person name="Ramamoorthy G.K."/>
            <person name="Gryganskyi A."/>
            <person name="Culley D."/>
            <person name="Magnuson J.K."/>
            <person name="James T.Y."/>
            <person name="O'Malley M.A."/>
            <person name="Stajich J.E."/>
            <person name="Spatafora J.W."/>
            <person name="Visel A."/>
            <person name="Grigoriev I.V."/>
        </authorList>
    </citation>
    <scope>NUCLEOTIDE SEQUENCE [LARGE SCALE GENOMIC DNA]</scope>
    <source>
        <strain evidence="4 5">NRRL 3301</strain>
    </source>
</reference>
<accession>A0A1X2G225</accession>
<keyword evidence="2" id="KW-0677">Repeat</keyword>
<dbReference type="InterPro" id="IPR020472">
    <property type="entry name" value="WD40_PAC1"/>
</dbReference>
<evidence type="ECO:0000256" key="2">
    <source>
        <dbReference type="ARBA" id="ARBA00022737"/>
    </source>
</evidence>
<dbReference type="EMBL" id="MCGT01000070">
    <property type="protein sequence ID" value="ORX42322.1"/>
    <property type="molecule type" value="Genomic_DNA"/>
</dbReference>
<evidence type="ECO:0000313" key="5">
    <source>
        <dbReference type="Proteomes" id="UP000242146"/>
    </source>
</evidence>
<dbReference type="Proteomes" id="UP000242146">
    <property type="component" value="Unassembled WGS sequence"/>
</dbReference>
<dbReference type="PROSITE" id="PS50082">
    <property type="entry name" value="WD_REPEATS_2"/>
    <property type="match status" value="2"/>
</dbReference>
<name>A0A1X2G225_9FUNG</name>
<sequence length="325" mass="36473">MGEAEFPIQVDQPPRDGITNMHYHPTDPNLLIVSSWDQTLRVYDTATGNAKDTCTFNSPVMDCGFMDKYHVVTGGLDGSVNVVDMNNKKQTTLGSHKEGTRNVCWDAAHGCVYSGSWDKTLQLWDVRSASNTTVELGAKVFSMDLKGHLLGLALSDRHACIYDTRKMDKPWLSTKTSLRHMLKCIRFMPDGSGYASSSIEGRVYLEWFGQPENETKHISFKLHRYNLDETEVVYPVNALAFHPTYNTFASGGSDGAVFTWDTSSYKRIRQYVRFNEEVAHLDVNADGSQLAVACSYTFDEGERPHAPDAIYIRNLSPTDFAPRQS</sequence>
<dbReference type="AlphaFoldDB" id="A0A1X2G225"/>
<dbReference type="GO" id="GO:1990942">
    <property type="term" value="P:mitotic metaphase chromosome recapture"/>
    <property type="evidence" value="ECO:0007669"/>
    <property type="project" value="EnsemblFungi"/>
</dbReference>
<dbReference type="InterPro" id="IPR036322">
    <property type="entry name" value="WD40_repeat_dom_sf"/>
</dbReference>
<evidence type="ECO:0000256" key="1">
    <source>
        <dbReference type="ARBA" id="ARBA00022574"/>
    </source>
</evidence>
<dbReference type="InterPro" id="IPR015943">
    <property type="entry name" value="WD40/YVTN_repeat-like_dom_sf"/>
</dbReference>
<dbReference type="PANTHER" id="PTHR10971">
    <property type="entry name" value="MRNA EXPORT FACTOR AND BUB3"/>
    <property type="match status" value="1"/>
</dbReference>
<keyword evidence="1 3" id="KW-0853">WD repeat</keyword>
<protein>
    <submittedName>
        <fullName evidence="4">WD40 repeat-like protein</fullName>
    </submittedName>
</protein>
<dbReference type="OrthoDB" id="10262475at2759"/>
<dbReference type="GO" id="GO:0140499">
    <property type="term" value="P:negative regulation of mitotic spindle assembly checkpoint signaling"/>
    <property type="evidence" value="ECO:0007669"/>
    <property type="project" value="EnsemblFungi"/>
</dbReference>
<dbReference type="Pfam" id="PF00400">
    <property type="entry name" value="WD40"/>
    <property type="match status" value="3"/>
</dbReference>
<dbReference type="SUPFAM" id="SSF50978">
    <property type="entry name" value="WD40 repeat-like"/>
    <property type="match status" value="1"/>
</dbReference>
<keyword evidence="5" id="KW-1185">Reference proteome</keyword>
<dbReference type="GO" id="GO:1990298">
    <property type="term" value="C:bub1-bub3 complex"/>
    <property type="evidence" value="ECO:0007669"/>
    <property type="project" value="EnsemblFungi"/>
</dbReference>
<comment type="caution">
    <text evidence="4">The sequence shown here is derived from an EMBL/GenBank/DDBJ whole genome shotgun (WGS) entry which is preliminary data.</text>
</comment>
<proteinExistence type="predicted"/>